<proteinExistence type="predicted"/>
<protein>
    <recommendedName>
        <fullName evidence="4">Ribosomal protein L10</fullName>
    </recommendedName>
</protein>
<reference evidence="2" key="1">
    <citation type="submission" date="2019-10" db="EMBL/GenBank/DDBJ databases">
        <authorList>
            <person name="Zhang R."/>
            <person name="Pan Y."/>
            <person name="Wang J."/>
            <person name="Ma R."/>
            <person name="Yu S."/>
        </authorList>
    </citation>
    <scope>NUCLEOTIDE SEQUENCE</scope>
    <source>
        <strain evidence="2">LA-IB0</strain>
        <tissue evidence="2">Leaf</tissue>
    </source>
</reference>
<dbReference type="AlphaFoldDB" id="A0AAV6VZF0"/>
<dbReference type="EMBL" id="WHWC01000021">
    <property type="protein sequence ID" value="KAG8363161.1"/>
    <property type="molecule type" value="Genomic_DNA"/>
</dbReference>
<evidence type="ECO:0008006" key="4">
    <source>
        <dbReference type="Google" id="ProtNLM"/>
    </source>
</evidence>
<name>A0AAV6VZF0_9LAMI</name>
<geneLocation type="mitochondrion" evidence="2"/>
<evidence type="ECO:0000313" key="3">
    <source>
        <dbReference type="Proteomes" id="UP000826271"/>
    </source>
</evidence>
<dbReference type="EMBL" id="WHWC01000300">
    <property type="protein sequence ID" value="KAG8362775.1"/>
    <property type="molecule type" value="Genomic_DNA"/>
</dbReference>
<organism evidence="2 3">
    <name type="scientific">Buddleja alternifolia</name>
    <dbReference type="NCBI Taxonomy" id="168488"/>
    <lineage>
        <taxon>Eukaryota</taxon>
        <taxon>Viridiplantae</taxon>
        <taxon>Streptophyta</taxon>
        <taxon>Embryophyta</taxon>
        <taxon>Tracheophyta</taxon>
        <taxon>Spermatophyta</taxon>
        <taxon>Magnoliopsida</taxon>
        <taxon>eudicotyledons</taxon>
        <taxon>Gunneridae</taxon>
        <taxon>Pentapetalae</taxon>
        <taxon>asterids</taxon>
        <taxon>lamiids</taxon>
        <taxon>Lamiales</taxon>
        <taxon>Scrophulariaceae</taxon>
        <taxon>Buddlejeae</taxon>
        <taxon>Buddleja</taxon>
    </lineage>
</organism>
<evidence type="ECO:0000313" key="1">
    <source>
        <dbReference type="EMBL" id="KAG8362775.1"/>
    </source>
</evidence>
<keyword evidence="2" id="KW-0496">Mitochondrion</keyword>
<accession>A0AAV6VZF0</accession>
<keyword evidence="3" id="KW-1185">Reference proteome</keyword>
<gene>
    <name evidence="2" type="ORF">BUALT_BualtMtG0002600</name>
    <name evidence="1" type="ORF">BUALT_BualtUnG0042600</name>
</gene>
<dbReference type="Proteomes" id="UP000826271">
    <property type="component" value="Unassembled WGS sequence"/>
</dbReference>
<evidence type="ECO:0000313" key="2">
    <source>
        <dbReference type="EMBL" id="KAG8363161.1"/>
    </source>
</evidence>
<sequence>MPFGRSILQKKSLLRVSGEERSTEILISFHSSGSTSNQWRKLKNPWFPGRTLFRPSCFGTGKKKRFFAQLAHSAGPTCILYLADEASDRLEFLPSWDSMDQDLLLLYGQYRSTLADHMDTGSERRVTSSSTNLHRTYLSASVKLRKRDVPKAACKQTVHAKRRDARNYYHKKAAPYLRKGPVTSFVPSWLRLSTEQHGLAAPPLAEAKRLKSALRNVASVGLSVQQSTSSGREGYRTYKSLPVLTEALSYQSSSTTALSYSPARRVAF</sequence>
<comment type="caution">
    <text evidence="2">The sequence shown here is derived from an EMBL/GenBank/DDBJ whole genome shotgun (WGS) entry which is preliminary data.</text>
</comment>